<evidence type="ECO:0000313" key="4">
    <source>
        <dbReference type="Proteomes" id="UP001317001"/>
    </source>
</evidence>
<keyword evidence="1" id="KW-0472">Membrane</keyword>
<dbReference type="Proteomes" id="UP001317001">
    <property type="component" value="Chromosome"/>
</dbReference>
<accession>A0ABY5NV73</accession>
<name>A0ABY5NV73_9FLAO</name>
<gene>
    <name evidence="3" type="ORF">NPX36_05215</name>
</gene>
<feature type="transmembrane region" description="Helical" evidence="1">
    <location>
        <begin position="72"/>
        <end position="89"/>
    </location>
</feature>
<keyword evidence="2" id="KW-0732">Signal</keyword>
<reference evidence="3 4" key="1">
    <citation type="submission" date="2022-08" db="EMBL/GenBank/DDBJ databases">
        <title>Myroides zhujiangensis sp. nov., a novel bacterium isolated from sediment in the Pearl River Estuary.</title>
        <authorList>
            <person name="Cui L."/>
        </authorList>
    </citation>
    <scope>NUCLEOTIDE SEQUENCE [LARGE SCALE GENOMIC DNA]</scope>
    <source>
        <strain evidence="3 4">SCSIO 72103</strain>
    </source>
</reference>
<keyword evidence="1" id="KW-0812">Transmembrane</keyword>
<feature type="chain" id="PRO_5047351214" evidence="2">
    <location>
        <begin position="24"/>
        <end position="90"/>
    </location>
</feature>
<keyword evidence="1" id="KW-1133">Transmembrane helix</keyword>
<proteinExistence type="predicted"/>
<sequence>MKNKLGALTLFFLLLLFSNKSYAEGQNGITQIMNLADFLLVVVQLIVYTFFGGILIRFILHHFKANIHNKSLIAFSLSFLMAALVLAILN</sequence>
<organism evidence="3 4">
    <name type="scientific">Paenimyroides aestuarii</name>
    <dbReference type="NCBI Taxonomy" id="2968490"/>
    <lineage>
        <taxon>Bacteria</taxon>
        <taxon>Pseudomonadati</taxon>
        <taxon>Bacteroidota</taxon>
        <taxon>Flavobacteriia</taxon>
        <taxon>Flavobacteriales</taxon>
        <taxon>Flavobacteriaceae</taxon>
        <taxon>Paenimyroides</taxon>
    </lineage>
</organism>
<evidence type="ECO:0000313" key="3">
    <source>
        <dbReference type="EMBL" id="UUV22440.1"/>
    </source>
</evidence>
<dbReference type="RefSeq" id="WP_257500357.1">
    <property type="nucleotide sequence ID" value="NZ_CP102382.1"/>
</dbReference>
<evidence type="ECO:0000256" key="2">
    <source>
        <dbReference type="SAM" id="SignalP"/>
    </source>
</evidence>
<feature type="transmembrane region" description="Helical" evidence="1">
    <location>
        <begin position="39"/>
        <end position="60"/>
    </location>
</feature>
<protein>
    <submittedName>
        <fullName evidence="3">Super-infection exclusion protein B</fullName>
    </submittedName>
</protein>
<keyword evidence="4" id="KW-1185">Reference proteome</keyword>
<dbReference type="EMBL" id="CP102382">
    <property type="protein sequence ID" value="UUV22440.1"/>
    <property type="molecule type" value="Genomic_DNA"/>
</dbReference>
<evidence type="ECO:0000256" key="1">
    <source>
        <dbReference type="SAM" id="Phobius"/>
    </source>
</evidence>
<feature type="signal peptide" evidence="2">
    <location>
        <begin position="1"/>
        <end position="23"/>
    </location>
</feature>